<organism evidence="2 3">
    <name type="scientific">Actinomycetospora atypica</name>
    <dbReference type="NCBI Taxonomy" id="1290095"/>
    <lineage>
        <taxon>Bacteria</taxon>
        <taxon>Bacillati</taxon>
        <taxon>Actinomycetota</taxon>
        <taxon>Actinomycetes</taxon>
        <taxon>Pseudonocardiales</taxon>
        <taxon>Pseudonocardiaceae</taxon>
        <taxon>Actinomycetospora</taxon>
    </lineage>
</organism>
<feature type="region of interest" description="Disordered" evidence="1">
    <location>
        <begin position="88"/>
        <end position="216"/>
    </location>
</feature>
<gene>
    <name evidence="2" type="ORF">ACFPBZ_27145</name>
</gene>
<feature type="compositionally biased region" description="Basic and acidic residues" evidence="1">
    <location>
        <begin position="204"/>
        <end position="216"/>
    </location>
</feature>
<proteinExistence type="predicted"/>
<comment type="caution">
    <text evidence="2">The sequence shown here is derived from an EMBL/GenBank/DDBJ whole genome shotgun (WGS) entry which is preliminary data.</text>
</comment>
<feature type="compositionally biased region" description="Basic and acidic residues" evidence="1">
    <location>
        <begin position="88"/>
        <end position="100"/>
    </location>
</feature>
<evidence type="ECO:0000313" key="2">
    <source>
        <dbReference type="EMBL" id="MFC5065921.1"/>
    </source>
</evidence>
<dbReference type="EMBL" id="JBHSIV010000051">
    <property type="protein sequence ID" value="MFC5065921.1"/>
    <property type="molecule type" value="Genomic_DNA"/>
</dbReference>
<sequence length="216" mass="25464">MWVWRDETVRGGWRLDGTGSWSYEEPARLARVGAARDPRHDELRAREQFAREQRARQERVQPAMAALPGDPFEPEPIFRSVAHETRAVREERHYDGERYRHAFRQGPARIPEPHPGSGPFPAQQDEARYDEVRYDEPRYDPRHHEARYDPRREDARYDRSGYDEPRHRGLAPVAAVPAPPAGYEPAVSPEEELRRRAERRRRPRVEPESGRHTLRR</sequence>
<dbReference type="RefSeq" id="WP_378039239.1">
    <property type="nucleotide sequence ID" value="NZ_JBHSIV010000051.1"/>
</dbReference>
<evidence type="ECO:0000313" key="3">
    <source>
        <dbReference type="Proteomes" id="UP001595947"/>
    </source>
</evidence>
<feature type="region of interest" description="Disordered" evidence="1">
    <location>
        <begin position="50"/>
        <end position="76"/>
    </location>
</feature>
<feature type="compositionally biased region" description="Basic and acidic residues" evidence="1">
    <location>
        <begin position="125"/>
        <end position="167"/>
    </location>
</feature>
<accession>A0ABV9YZA4</accession>
<name>A0ABV9YZA4_9PSEU</name>
<dbReference type="Proteomes" id="UP001595947">
    <property type="component" value="Unassembled WGS sequence"/>
</dbReference>
<reference evidence="3" key="1">
    <citation type="journal article" date="2019" name="Int. J. Syst. Evol. Microbiol.">
        <title>The Global Catalogue of Microorganisms (GCM) 10K type strain sequencing project: providing services to taxonomists for standard genome sequencing and annotation.</title>
        <authorList>
            <consortium name="The Broad Institute Genomics Platform"/>
            <consortium name="The Broad Institute Genome Sequencing Center for Infectious Disease"/>
            <person name="Wu L."/>
            <person name="Ma J."/>
        </authorList>
    </citation>
    <scope>NUCLEOTIDE SEQUENCE [LARGE SCALE GENOMIC DNA]</scope>
    <source>
        <strain evidence="3">CGMCC 4.7093</strain>
    </source>
</reference>
<feature type="compositionally biased region" description="Basic and acidic residues" evidence="1">
    <location>
        <begin position="50"/>
        <end position="59"/>
    </location>
</feature>
<protein>
    <submittedName>
        <fullName evidence="2">Uncharacterized protein</fullName>
    </submittedName>
</protein>
<keyword evidence="3" id="KW-1185">Reference proteome</keyword>
<evidence type="ECO:0000256" key="1">
    <source>
        <dbReference type="SAM" id="MobiDB-lite"/>
    </source>
</evidence>